<dbReference type="AlphaFoldDB" id="A0A4Y3WFD5"/>
<evidence type="ECO:0000313" key="1">
    <source>
        <dbReference type="EMBL" id="GEC17603.1"/>
    </source>
</evidence>
<dbReference type="Gene3D" id="1.20.1640.10">
    <property type="entry name" value="Multidrug efflux transporter AcrB transmembrane domain"/>
    <property type="match status" value="1"/>
</dbReference>
<dbReference type="PANTHER" id="PTHR32063">
    <property type="match status" value="1"/>
</dbReference>
<dbReference type="PANTHER" id="PTHR32063:SF19">
    <property type="entry name" value="CATION EFFLUX SYSTEM PROTEIN CUSA"/>
    <property type="match status" value="1"/>
</dbReference>
<comment type="caution">
    <text evidence="1">The sequence shown here is derived from an EMBL/GenBank/DDBJ whole genome shotgun (WGS) entry which is preliminary data.</text>
</comment>
<sequence>MIARLIAGSARNLVLIFAGTVLAVAAGVYALKTLPLDAIPDLSDVQVIIYTDYPGQAPQVVEDQVTYPLTTAMLTVPKSKVVRGFSFFGSSFARRIALAARLSDPLRPALISIKRSCSALSSACDRR</sequence>
<dbReference type="Pfam" id="PF00873">
    <property type="entry name" value="ACR_tran"/>
    <property type="match status" value="1"/>
</dbReference>
<evidence type="ECO:0008006" key="3">
    <source>
        <dbReference type="Google" id="ProtNLM"/>
    </source>
</evidence>
<accession>A0A4Y3WFD5</accession>
<dbReference type="GO" id="GO:0042910">
    <property type="term" value="F:xenobiotic transmembrane transporter activity"/>
    <property type="evidence" value="ECO:0007669"/>
    <property type="project" value="TreeGrafter"/>
</dbReference>
<dbReference type="EMBL" id="BJNF01000121">
    <property type="protein sequence ID" value="GEC17603.1"/>
    <property type="molecule type" value="Genomic_DNA"/>
</dbReference>
<dbReference type="InterPro" id="IPR001036">
    <property type="entry name" value="Acrflvin-R"/>
</dbReference>
<evidence type="ECO:0000313" key="2">
    <source>
        <dbReference type="Proteomes" id="UP000318825"/>
    </source>
</evidence>
<dbReference type="SUPFAM" id="SSF82693">
    <property type="entry name" value="Multidrug efflux transporter AcrB pore domain, PN1, PN2, PC1 and PC2 subdomains"/>
    <property type="match status" value="1"/>
</dbReference>
<proteinExistence type="predicted"/>
<dbReference type="GO" id="GO:0005886">
    <property type="term" value="C:plasma membrane"/>
    <property type="evidence" value="ECO:0007669"/>
    <property type="project" value="TreeGrafter"/>
</dbReference>
<dbReference type="Gene3D" id="3.30.70.1430">
    <property type="entry name" value="Multidrug efflux transporter AcrB pore domain"/>
    <property type="match status" value="1"/>
</dbReference>
<dbReference type="Proteomes" id="UP000318825">
    <property type="component" value="Unassembled WGS sequence"/>
</dbReference>
<organism evidence="1 2">
    <name type="scientific">Nitrobacter winogradskyi</name>
    <name type="common">Nitrobacter agilis</name>
    <dbReference type="NCBI Taxonomy" id="913"/>
    <lineage>
        <taxon>Bacteria</taxon>
        <taxon>Pseudomonadati</taxon>
        <taxon>Pseudomonadota</taxon>
        <taxon>Alphaproteobacteria</taxon>
        <taxon>Hyphomicrobiales</taxon>
        <taxon>Nitrobacteraceae</taxon>
        <taxon>Nitrobacter</taxon>
    </lineage>
</organism>
<protein>
    <recommendedName>
        <fullName evidence="3">Acriflavin resistance protein</fullName>
    </recommendedName>
</protein>
<gene>
    <name evidence="1" type="ORF">NWI01_34950</name>
</gene>
<reference evidence="1 2" key="1">
    <citation type="submission" date="2019-06" db="EMBL/GenBank/DDBJ databases">
        <title>Whole genome shotgun sequence of Nitrobacter winogradskyi NBRC 14297.</title>
        <authorList>
            <person name="Hosoyama A."/>
            <person name="Uohara A."/>
            <person name="Ohji S."/>
            <person name="Ichikawa N."/>
        </authorList>
    </citation>
    <scope>NUCLEOTIDE SEQUENCE [LARGE SCALE GENOMIC DNA]</scope>
    <source>
        <strain evidence="1 2">NBRC 14297</strain>
    </source>
</reference>
<name>A0A4Y3WFD5_NITWI</name>